<keyword evidence="5" id="KW-1185">Reference proteome</keyword>
<keyword evidence="2" id="KW-0067">ATP-binding</keyword>
<dbReference type="GO" id="GO:0004016">
    <property type="term" value="F:adenylate cyclase activity"/>
    <property type="evidence" value="ECO:0007669"/>
    <property type="project" value="TreeGrafter"/>
</dbReference>
<dbReference type="PROSITE" id="PS50043">
    <property type="entry name" value="HTH_LUXR_2"/>
    <property type="match status" value="1"/>
</dbReference>
<dbReference type="GO" id="GO:0003677">
    <property type="term" value="F:DNA binding"/>
    <property type="evidence" value="ECO:0007669"/>
    <property type="project" value="InterPro"/>
</dbReference>
<dbReference type="STRING" id="235985.SAMN05414137_109199"/>
<dbReference type="InterPro" id="IPR000792">
    <property type="entry name" value="Tscrpt_reg_LuxR_C"/>
</dbReference>
<feature type="domain" description="HTH luxR-type" evidence="3">
    <location>
        <begin position="850"/>
        <end position="914"/>
    </location>
</feature>
<keyword evidence="1" id="KW-0547">Nucleotide-binding</keyword>
<dbReference type="Proteomes" id="UP000183015">
    <property type="component" value="Unassembled WGS sequence"/>
</dbReference>
<dbReference type="InterPro" id="IPR016032">
    <property type="entry name" value="Sig_transdc_resp-reg_C-effctor"/>
</dbReference>
<dbReference type="PANTHER" id="PTHR16305:SF28">
    <property type="entry name" value="GUANYLATE CYCLASE DOMAIN-CONTAINING PROTEIN"/>
    <property type="match status" value="1"/>
</dbReference>
<protein>
    <submittedName>
        <fullName evidence="4">Regulatory protein, luxR family</fullName>
    </submittedName>
</protein>
<dbReference type="SUPFAM" id="SSF52540">
    <property type="entry name" value="P-loop containing nucleoside triphosphate hydrolases"/>
    <property type="match status" value="1"/>
</dbReference>
<dbReference type="InterPro" id="IPR041664">
    <property type="entry name" value="AAA_16"/>
</dbReference>
<evidence type="ECO:0000256" key="1">
    <source>
        <dbReference type="ARBA" id="ARBA00022741"/>
    </source>
</evidence>
<evidence type="ECO:0000256" key="2">
    <source>
        <dbReference type="ARBA" id="ARBA00022840"/>
    </source>
</evidence>
<dbReference type="PANTHER" id="PTHR16305">
    <property type="entry name" value="TESTICULAR SOLUBLE ADENYLYL CYCLASE"/>
    <property type="match status" value="1"/>
</dbReference>
<evidence type="ECO:0000259" key="3">
    <source>
        <dbReference type="PROSITE" id="PS50043"/>
    </source>
</evidence>
<dbReference type="InterPro" id="IPR036388">
    <property type="entry name" value="WH-like_DNA-bd_sf"/>
</dbReference>
<organism evidence="4 5">
    <name type="scientific">Streptacidiphilus jiangxiensis</name>
    <dbReference type="NCBI Taxonomy" id="235985"/>
    <lineage>
        <taxon>Bacteria</taxon>
        <taxon>Bacillati</taxon>
        <taxon>Actinomycetota</taxon>
        <taxon>Actinomycetes</taxon>
        <taxon>Kitasatosporales</taxon>
        <taxon>Streptomycetaceae</taxon>
        <taxon>Streptacidiphilus</taxon>
    </lineage>
</organism>
<dbReference type="Pfam" id="PF00196">
    <property type="entry name" value="GerE"/>
    <property type="match status" value="1"/>
</dbReference>
<name>A0A1H7QT37_STRJI</name>
<dbReference type="eggNOG" id="COG2909">
    <property type="taxonomic scope" value="Bacteria"/>
</dbReference>
<sequence length="919" mass="96423">MVCGRDAELEVLRGALDEASAGRGGLVWLVGRPGIGKTRLARELAGLADGRHVPVTVGRAAPEGANVPFLPLTQALLPVLDRGPAPTVAEAETWQAALAAVLPDANGKAVSAVAGGEISAPVRAAALTRLVRRLAEPLGLLVVLEDLHWVDPDTLAVLDLLADTERGGRALWLLTARDGEGAAADLARRCHDRRGVDATVALDRLGDEDVARMARACDPQVDDDRLTRVCRGAEGVPFLVEELLAGPGVPESFAATVRARTARLAPSTRLVLNAAAVLGRRFDWELLPRITALPRETVSASLAEGTACGLLAVNGAAFEFRHALTRDALLADLLPPAREPLAAAALAALTEAHPDLGAHWRDLAAELASQAGDVARAGALLAQSGRAALDRGALDTAVGTLRAARALLVDTGQGADTGRLLVRALALAGRVDETVEAGEQLLLQLGPDRESAALLAEVTLTVAGALVAAARSGEAGRWLELSVPAREEAGEPAWDARAGVLASELALAADDTVTARQLAGAALDSGHAAPETACQAHEVLGRIDRPVDLEAARCSFQEALTVATVARLPLWRLRALHELGTIELYRTAGTRQLEQAHRTAVELGALGTAAVLDIQICAGLQSRFERGRADLHARRALDLSERLGLSAIHAAALYFLAEIRAFRCERDEMERYLTLLAGSAPVEPELEAGAWAGCRGMLALFTGAWSEAVAAMDRGMALLRPLPRANPAEYRAIWPLLLAALDDPRAPGALDEALRSDVRVGFANRGLLGYAEAVLCGRAGAVGRAEELVHTADAALDGFPVWGDLARLLAVDRARSDGWGRPEEWLHAGESTFTRLGMPGLAAHGAPPAHPAAPGATEREREVLDLLTTGLSNKEIAARLRLSPRTVEKHVEGLLRKSGARSRTQLVARGLGGPGGGNT</sequence>
<dbReference type="Gene3D" id="1.10.10.10">
    <property type="entry name" value="Winged helix-like DNA-binding domain superfamily/Winged helix DNA-binding domain"/>
    <property type="match status" value="1"/>
</dbReference>
<accession>A0A1H7QT37</accession>
<dbReference type="AlphaFoldDB" id="A0A1H7QT37"/>
<dbReference type="SMART" id="SM00421">
    <property type="entry name" value="HTH_LUXR"/>
    <property type="match status" value="1"/>
</dbReference>
<gene>
    <name evidence="4" type="ORF">SAMN05414137_109199</name>
</gene>
<dbReference type="SUPFAM" id="SSF46894">
    <property type="entry name" value="C-terminal effector domain of the bipartite response regulators"/>
    <property type="match status" value="1"/>
</dbReference>
<evidence type="ECO:0000313" key="5">
    <source>
        <dbReference type="Proteomes" id="UP000183015"/>
    </source>
</evidence>
<reference evidence="5" key="1">
    <citation type="submission" date="2016-10" db="EMBL/GenBank/DDBJ databases">
        <authorList>
            <person name="Varghese N."/>
        </authorList>
    </citation>
    <scope>NUCLEOTIDE SEQUENCE [LARGE SCALE GENOMIC DNA]</scope>
    <source>
        <strain evidence="5">DSM 45096 / BCRC 16803 / CGMCC 4.1857 / CIP 109030 / JCM 12277 / KCTC 19219 / NBRC 100920 / 33214</strain>
    </source>
</reference>
<dbReference type="EMBL" id="FOAZ01000009">
    <property type="protein sequence ID" value="SEL51082.1"/>
    <property type="molecule type" value="Genomic_DNA"/>
</dbReference>
<evidence type="ECO:0000313" key="4">
    <source>
        <dbReference type="EMBL" id="SEL51082.1"/>
    </source>
</evidence>
<dbReference type="GO" id="GO:0005524">
    <property type="term" value="F:ATP binding"/>
    <property type="evidence" value="ECO:0007669"/>
    <property type="project" value="UniProtKB-KW"/>
</dbReference>
<dbReference type="GO" id="GO:0006355">
    <property type="term" value="P:regulation of DNA-templated transcription"/>
    <property type="evidence" value="ECO:0007669"/>
    <property type="project" value="InterPro"/>
</dbReference>
<dbReference type="PRINTS" id="PR00038">
    <property type="entry name" value="HTHLUXR"/>
</dbReference>
<dbReference type="InterPro" id="IPR027417">
    <property type="entry name" value="P-loop_NTPase"/>
</dbReference>
<dbReference type="CDD" id="cd06170">
    <property type="entry name" value="LuxR_C_like"/>
    <property type="match status" value="1"/>
</dbReference>
<dbReference type="Gene3D" id="3.40.50.300">
    <property type="entry name" value="P-loop containing nucleotide triphosphate hydrolases"/>
    <property type="match status" value="1"/>
</dbReference>
<dbReference type="Pfam" id="PF13191">
    <property type="entry name" value="AAA_16"/>
    <property type="match status" value="1"/>
</dbReference>
<proteinExistence type="predicted"/>
<dbReference type="GO" id="GO:0005737">
    <property type="term" value="C:cytoplasm"/>
    <property type="evidence" value="ECO:0007669"/>
    <property type="project" value="TreeGrafter"/>
</dbReference>